<proteinExistence type="predicted"/>
<gene>
    <name evidence="1" type="ORF">POPTR_004G182100v4</name>
</gene>
<protein>
    <submittedName>
        <fullName evidence="1">Uncharacterized protein</fullName>
    </submittedName>
</protein>
<evidence type="ECO:0000313" key="2">
    <source>
        <dbReference type="Proteomes" id="UP000006729"/>
    </source>
</evidence>
<keyword evidence="2" id="KW-1185">Reference proteome</keyword>
<reference evidence="1 2" key="1">
    <citation type="journal article" date="2006" name="Science">
        <title>The genome of black cottonwood, Populus trichocarpa (Torr. &amp; Gray).</title>
        <authorList>
            <person name="Tuskan G.A."/>
            <person name="Difazio S."/>
            <person name="Jansson S."/>
            <person name="Bohlmann J."/>
            <person name="Grigoriev I."/>
            <person name="Hellsten U."/>
            <person name="Putnam N."/>
            <person name="Ralph S."/>
            <person name="Rombauts S."/>
            <person name="Salamov A."/>
            <person name="Schein J."/>
            <person name="Sterck L."/>
            <person name="Aerts A."/>
            <person name="Bhalerao R.R."/>
            <person name="Bhalerao R.P."/>
            <person name="Blaudez D."/>
            <person name="Boerjan W."/>
            <person name="Brun A."/>
            <person name="Brunner A."/>
            <person name="Busov V."/>
            <person name="Campbell M."/>
            <person name="Carlson J."/>
            <person name="Chalot M."/>
            <person name="Chapman J."/>
            <person name="Chen G.L."/>
            <person name="Cooper D."/>
            <person name="Coutinho P.M."/>
            <person name="Couturier J."/>
            <person name="Covert S."/>
            <person name="Cronk Q."/>
            <person name="Cunningham R."/>
            <person name="Davis J."/>
            <person name="Degroeve S."/>
            <person name="Dejardin A."/>
            <person name="Depamphilis C."/>
            <person name="Detter J."/>
            <person name="Dirks B."/>
            <person name="Dubchak I."/>
            <person name="Duplessis S."/>
            <person name="Ehlting J."/>
            <person name="Ellis B."/>
            <person name="Gendler K."/>
            <person name="Goodstein D."/>
            <person name="Gribskov M."/>
            <person name="Grimwood J."/>
            <person name="Groover A."/>
            <person name="Gunter L."/>
            <person name="Hamberger B."/>
            <person name="Heinze B."/>
            <person name="Helariutta Y."/>
            <person name="Henrissat B."/>
            <person name="Holligan D."/>
            <person name="Holt R."/>
            <person name="Huang W."/>
            <person name="Islam-Faridi N."/>
            <person name="Jones S."/>
            <person name="Jones-Rhoades M."/>
            <person name="Jorgensen R."/>
            <person name="Joshi C."/>
            <person name="Kangasjarvi J."/>
            <person name="Karlsson J."/>
            <person name="Kelleher C."/>
            <person name="Kirkpatrick R."/>
            <person name="Kirst M."/>
            <person name="Kohler A."/>
            <person name="Kalluri U."/>
            <person name="Larimer F."/>
            <person name="Leebens-Mack J."/>
            <person name="Leple J.C."/>
            <person name="Locascio P."/>
            <person name="Lou Y."/>
            <person name="Lucas S."/>
            <person name="Martin F."/>
            <person name="Montanini B."/>
            <person name="Napoli C."/>
            <person name="Nelson D.R."/>
            <person name="Nelson C."/>
            <person name="Nieminen K."/>
            <person name="Nilsson O."/>
            <person name="Pereda V."/>
            <person name="Peter G."/>
            <person name="Philippe R."/>
            <person name="Pilate G."/>
            <person name="Poliakov A."/>
            <person name="Razumovskaya J."/>
            <person name="Richardson P."/>
            <person name="Rinaldi C."/>
            <person name="Ritland K."/>
            <person name="Rouze P."/>
            <person name="Ryaboy D."/>
            <person name="Schmutz J."/>
            <person name="Schrader J."/>
            <person name="Segerman B."/>
            <person name="Shin H."/>
            <person name="Siddiqui A."/>
            <person name="Sterky F."/>
            <person name="Terry A."/>
            <person name="Tsai C.J."/>
            <person name="Uberbacher E."/>
            <person name="Unneberg P."/>
            <person name="Vahala J."/>
            <person name="Wall K."/>
            <person name="Wessler S."/>
            <person name="Yang G."/>
            <person name="Yin T."/>
            <person name="Douglas C."/>
            <person name="Marra M."/>
            <person name="Sandberg G."/>
            <person name="Van de Peer Y."/>
            <person name="Rokhsar D."/>
        </authorList>
    </citation>
    <scope>NUCLEOTIDE SEQUENCE [LARGE SCALE GENOMIC DNA]</scope>
    <source>
        <strain evidence="2">cv. Nisqually</strain>
    </source>
</reference>
<comment type="caution">
    <text evidence="1">The sequence shown here is derived from an EMBL/GenBank/DDBJ whole genome shotgun (WGS) entry which is preliminary data.</text>
</comment>
<name>A0ACC0T5J1_POPTR</name>
<dbReference type="Proteomes" id="UP000006729">
    <property type="component" value="Chromosome 4"/>
</dbReference>
<organism evidence="1 2">
    <name type="scientific">Populus trichocarpa</name>
    <name type="common">Western balsam poplar</name>
    <name type="synonym">Populus balsamifera subsp. trichocarpa</name>
    <dbReference type="NCBI Taxonomy" id="3694"/>
    <lineage>
        <taxon>Eukaryota</taxon>
        <taxon>Viridiplantae</taxon>
        <taxon>Streptophyta</taxon>
        <taxon>Embryophyta</taxon>
        <taxon>Tracheophyta</taxon>
        <taxon>Spermatophyta</taxon>
        <taxon>Magnoliopsida</taxon>
        <taxon>eudicotyledons</taxon>
        <taxon>Gunneridae</taxon>
        <taxon>Pentapetalae</taxon>
        <taxon>rosids</taxon>
        <taxon>fabids</taxon>
        <taxon>Malpighiales</taxon>
        <taxon>Salicaceae</taxon>
        <taxon>Saliceae</taxon>
        <taxon>Populus</taxon>
    </lineage>
</organism>
<dbReference type="EMBL" id="CM009293">
    <property type="protein sequence ID" value="KAI9396770.1"/>
    <property type="molecule type" value="Genomic_DNA"/>
</dbReference>
<evidence type="ECO:0000313" key="1">
    <source>
        <dbReference type="EMBL" id="KAI9396770.1"/>
    </source>
</evidence>
<sequence>MAGIFMISILLYKYQSRNLLKHHQNSNSYIPEMRFWALTVLSLLLSLLLGVSSDTAQCGSQAGNATCPNDLCCSSGGYCGLTVAYCCAGCVSQCRNCFFTESMFEQMLPNRNNDSCPGKGFYTYNAYFVATEFYPGFGMTGDDDTRKRELAAFFAQTSQETSGRSIIGEDAPFTWGYCLVNELNPNSDYCDPNTNSSYPCVADYYGRGPLQLRWNYNYGECGNYLGQNLLDEPEKVATDPVLSFEAALWFWMNPHSTGAPSCHEVITGEWSPSEADIEAGRKPGFGMLTNIITNGGECTKDGKTRQQNRIDYYLRYCDMLKVDPGDNLYCDNQETFEDNGLLKMVGTM</sequence>
<accession>A0ACC0T5J1</accession>